<accession>A0A1X4G6R5</accession>
<evidence type="ECO:0000313" key="1">
    <source>
        <dbReference type="EMBL" id="OSO90571.1"/>
    </source>
</evidence>
<name>A0A1X4G6R5_9CYAN</name>
<dbReference type="AlphaFoldDB" id="A0A1X4G6R5"/>
<evidence type="ECO:0000313" key="2">
    <source>
        <dbReference type="Proteomes" id="UP000192997"/>
    </source>
</evidence>
<sequence>MTDPRHDGTQSVTNVKYVAPEITYDDAVAGPQRSLWQVGVSQACLGGVVEPVIKIPTTASCSLTHTSGTGKFAGSRVVLQLICP</sequence>
<dbReference type="RefSeq" id="WP_085728307.1">
    <property type="nucleotide sequence ID" value="NZ_NBYN01000045.1"/>
</dbReference>
<organism evidence="1 2">
    <name type="scientific">Cylindrospermopsis raciborskii CENA303</name>
    <dbReference type="NCBI Taxonomy" id="1170769"/>
    <lineage>
        <taxon>Bacteria</taxon>
        <taxon>Bacillati</taxon>
        <taxon>Cyanobacteriota</taxon>
        <taxon>Cyanophyceae</taxon>
        <taxon>Nostocales</taxon>
        <taxon>Aphanizomenonaceae</taxon>
        <taxon>Cylindrospermopsis</taxon>
    </lineage>
</organism>
<protein>
    <submittedName>
        <fullName evidence="1">Uncharacterized protein</fullName>
    </submittedName>
</protein>
<gene>
    <name evidence="1" type="ORF">B7O87_09440</name>
</gene>
<comment type="caution">
    <text evidence="1">The sequence shown here is derived from an EMBL/GenBank/DDBJ whole genome shotgun (WGS) entry which is preliminary data.</text>
</comment>
<proteinExistence type="predicted"/>
<dbReference type="Proteomes" id="UP000192997">
    <property type="component" value="Unassembled WGS sequence"/>
</dbReference>
<reference evidence="2" key="1">
    <citation type="submission" date="2017-04" db="EMBL/GenBank/DDBJ databases">
        <authorList>
            <person name="Abreu V.A."/>
            <person name="Popin R.V."/>
            <person name="Rigonato J."/>
            <person name="Andreote A.P."/>
            <person name="Schaker P.C."/>
            <person name="Hoff-Risseti C."/>
            <person name="Alvarenga D.O."/>
            <person name="Varani A.M."/>
            <person name="Fiore M.F."/>
        </authorList>
    </citation>
    <scope>NUCLEOTIDE SEQUENCE [LARGE SCALE GENOMIC DNA]</scope>
    <source>
        <strain evidence="2">CENA303</strain>
    </source>
</reference>
<dbReference type="EMBL" id="NBYN01000045">
    <property type="protein sequence ID" value="OSO90571.1"/>
    <property type="molecule type" value="Genomic_DNA"/>
</dbReference>